<feature type="transmembrane region" description="Helical" evidence="1">
    <location>
        <begin position="24"/>
        <end position="46"/>
    </location>
</feature>
<protein>
    <submittedName>
        <fullName evidence="2">Uncharacterized protein</fullName>
    </submittedName>
</protein>
<dbReference type="EMBL" id="KV875098">
    <property type="protein sequence ID" value="OIW28783.1"/>
    <property type="molecule type" value="Genomic_DNA"/>
</dbReference>
<organism evidence="2 3">
    <name type="scientific">Coniochaeta ligniaria NRRL 30616</name>
    <dbReference type="NCBI Taxonomy" id="1408157"/>
    <lineage>
        <taxon>Eukaryota</taxon>
        <taxon>Fungi</taxon>
        <taxon>Dikarya</taxon>
        <taxon>Ascomycota</taxon>
        <taxon>Pezizomycotina</taxon>
        <taxon>Sordariomycetes</taxon>
        <taxon>Sordariomycetidae</taxon>
        <taxon>Coniochaetales</taxon>
        <taxon>Coniochaetaceae</taxon>
        <taxon>Coniochaeta</taxon>
    </lineage>
</organism>
<evidence type="ECO:0000313" key="2">
    <source>
        <dbReference type="EMBL" id="OIW28783.1"/>
    </source>
</evidence>
<dbReference type="STRING" id="1408157.A0A1J7IMH5"/>
<name>A0A1J7IMH5_9PEZI</name>
<sequence>MAPPPPADLPLGQRVAKLAQTLQFAWFVGYVSLRIVDFLGSCVGTWRHRSLRADV</sequence>
<reference evidence="2 3" key="1">
    <citation type="submission" date="2016-10" db="EMBL/GenBank/DDBJ databases">
        <title>Draft genome sequence of Coniochaeta ligniaria NRRL30616, a lignocellulolytic fungus for bioabatement of inhibitors in plant biomass hydrolysates.</title>
        <authorList>
            <consortium name="DOE Joint Genome Institute"/>
            <person name="Jimenez D.J."/>
            <person name="Hector R.E."/>
            <person name="Riley R."/>
            <person name="Sun H."/>
            <person name="Grigoriev I.V."/>
            <person name="Van Elsas J.D."/>
            <person name="Nichols N.N."/>
        </authorList>
    </citation>
    <scope>NUCLEOTIDE SEQUENCE [LARGE SCALE GENOMIC DNA]</scope>
    <source>
        <strain evidence="2 3">NRRL 30616</strain>
    </source>
</reference>
<dbReference type="OrthoDB" id="5581259at2759"/>
<keyword evidence="3" id="KW-1185">Reference proteome</keyword>
<dbReference type="AlphaFoldDB" id="A0A1J7IMH5"/>
<keyword evidence="1" id="KW-0812">Transmembrane</keyword>
<dbReference type="Proteomes" id="UP000182658">
    <property type="component" value="Unassembled WGS sequence"/>
</dbReference>
<dbReference type="InParanoid" id="A0A1J7IMH5"/>
<accession>A0A1J7IMH5</accession>
<evidence type="ECO:0000256" key="1">
    <source>
        <dbReference type="SAM" id="Phobius"/>
    </source>
</evidence>
<evidence type="ECO:0000313" key="3">
    <source>
        <dbReference type="Proteomes" id="UP000182658"/>
    </source>
</evidence>
<proteinExistence type="predicted"/>
<keyword evidence="1" id="KW-0472">Membrane</keyword>
<keyword evidence="1" id="KW-1133">Transmembrane helix</keyword>
<gene>
    <name evidence="2" type="ORF">CONLIGDRAFT_632997</name>
</gene>